<dbReference type="GO" id="GO:0015886">
    <property type="term" value="P:heme transport"/>
    <property type="evidence" value="ECO:0007669"/>
    <property type="project" value="InterPro"/>
</dbReference>
<organism evidence="13 14">
    <name type="scientific">Hydrogenophilus thermoluteolus</name>
    <name type="common">Pseudomonas hydrogenothermophila</name>
    <dbReference type="NCBI Taxonomy" id="297"/>
    <lineage>
        <taxon>Bacteria</taxon>
        <taxon>Pseudomonadati</taxon>
        <taxon>Pseudomonadota</taxon>
        <taxon>Hydrogenophilia</taxon>
        <taxon>Hydrogenophilales</taxon>
        <taxon>Hydrogenophilaceae</taxon>
        <taxon>Hydrogenophilus</taxon>
    </lineage>
</organism>
<dbReference type="Pfam" id="PF04995">
    <property type="entry name" value="CcmD"/>
    <property type="match status" value="1"/>
</dbReference>
<dbReference type="InterPro" id="IPR007078">
    <property type="entry name" value="Haem_export_protD_CcmD"/>
</dbReference>
<keyword evidence="6 12" id="KW-1003">Cell membrane</keyword>
<accession>A0A2Z6DVS0</accession>
<keyword evidence="5 12" id="KW-0813">Transport</keyword>
<evidence type="ECO:0000256" key="7">
    <source>
        <dbReference type="ARBA" id="ARBA00022519"/>
    </source>
</evidence>
<name>A0A2Z6DVS0_HYDTE</name>
<keyword evidence="8 12" id="KW-0812">Transmembrane</keyword>
<evidence type="ECO:0000256" key="12">
    <source>
        <dbReference type="RuleBase" id="RU363101"/>
    </source>
</evidence>
<evidence type="ECO:0000256" key="4">
    <source>
        <dbReference type="ARBA" id="ARBA00016461"/>
    </source>
</evidence>
<evidence type="ECO:0000256" key="9">
    <source>
        <dbReference type="ARBA" id="ARBA00022748"/>
    </source>
</evidence>
<comment type="function">
    <text evidence="1 12">Required for the export of heme to the periplasm for the biogenesis of c-type cytochromes.</text>
</comment>
<evidence type="ECO:0000256" key="6">
    <source>
        <dbReference type="ARBA" id="ARBA00022475"/>
    </source>
</evidence>
<dbReference type="GO" id="GO:0005886">
    <property type="term" value="C:plasma membrane"/>
    <property type="evidence" value="ECO:0007669"/>
    <property type="project" value="UniProtKB-SubCell"/>
</dbReference>
<keyword evidence="14" id="KW-1185">Reference proteome</keyword>
<evidence type="ECO:0000256" key="1">
    <source>
        <dbReference type="ARBA" id="ARBA00002442"/>
    </source>
</evidence>
<sequence length="68" mass="7788">MEWGSWSAFWAMGGKAPFVWGSYFVTFALIAFEVFQLRRLARHAAARVAHAAEWETLDEPVQPTETTR</sequence>
<dbReference type="KEGG" id="htl:HPTL_0188"/>
<evidence type="ECO:0000256" key="2">
    <source>
        <dbReference type="ARBA" id="ARBA00004377"/>
    </source>
</evidence>
<evidence type="ECO:0000313" key="14">
    <source>
        <dbReference type="Proteomes" id="UP000262004"/>
    </source>
</evidence>
<comment type="subcellular location">
    <subcellularLocation>
        <location evidence="2 12">Cell inner membrane</location>
        <topology evidence="2 12">Single-pass membrane protein</topology>
    </subcellularLocation>
</comment>
<dbReference type="Proteomes" id="UP000262004">
    <property type="component" value="Chromosome"/>
</dbReference>
<feature type="transmembrane region" description="Helical" evidence="12">
    <location>
        <begin position="20"/>
        <end position="37"/>
    </location>
</feature>
<gene>
    <name evidence="13" type="primary">ccmD</name>
    <name evidence="13" type="ORF">HPTL_0188</name>
</gene>
<proteinExistence type="inferred from homology"/>
<keyword evidence="11 12" id="KW-0472">Membrane</keyword>
<keyword evidence="9 12" id="KW-0201">Cytochrome c-type biogenesis</keyword>
<dbReference type="NCBIfam" id="TIGR03141">
    <property type="entry name" value="cytochro_ccmD"/>
    <property type="match status" value="1"/>
</dbReference>
<dbReference type="OrthoDB" id="9815607at2"/>
<evidence type="ECO:0000313" key="13">
    <source>
        <dbReference type="EMBL" id="BBD76458.1"/>
    </source>
</evidence>
<reference evidence="13 14" key="1">
    <citation type="submission" date="2018-04" db="EMBL/GenBank/DDBJ databases">
        <title>Complete genome sequence of Hydrogenophilus thermoluteolus TH-1.</title>
        <authorList>
            <person name="Arai H."/>
        </authorList>
    </citation>
    <scope>NUCLEOTIDE SEQUENCE [LARGE SCALE GENOMIC DNA]</scope>
    <source>
        <strain evidence="13 14">TH-1</strain>
    </source>
</reference>
<protein>
    <recommendedName>
        <fullName evidence="4 12">Heme exporter protein D</fullName>
    </recommendedName>
</protein>
<evidence type="ECO:0000256" key="11">
    <source>
        <dbReference type="ARBA" id="ARBA00023136"/>
    </source>
</evidence>
<dbReference type="GO" id="GO:0017004">
    <property type="term" value="P:cytochrome complex assembly"/>
    <property type="evidence" value="ECO:0007669"/>
    <property type="project" value="UniProtKB-KW"/>
</dbReference>
<comment type="similarity">
    <text evidence="3 12">Belongs to the CcmD/CycX/HelD family.</text>
</comment>
<keyword evidence="10 12" id="KW-1133">Transmembrane helix</keyword>
<keyword evidence="7 12" id="KW-0997">Cell inner membrane</keyword>
<dbReference type="AlphaFoldDB" id="A0A2Z6DVS0"/>
<evidence type="ECO:0000256" key="5">
    <source>
        <dbReference type="ARBA" id="ARBA00022448"/>
    </source>
</evidence>
<dbReference type="EMBL" id="AP018558">
    <property type="protein sequence ID" value="BBD76458.1"/>
    <property type="molecule type" value="Genomic_DNA"/>
</dbReference>
<evidence type="ECO:0000256" key="10">
    <source>
        <dbReference type="ARBA" id="ARBA00022989"/>
    </source>
</evidence>
<evidence type="ECO:0000256" key="3">
    <source>
        <dbReference type="ARBA" id="ARBA00008741"/>
    </source>
</evidence>
<dbReference type="RefSeq" id="WP_119334298.1">
    <property type="nucleotide sequence ID" value="NZ_AP018558.1"/>
</dbReference>
<evidence type="ECO:0000256" key="8">
    <source>
        <dbReference type="ARBA" id="ARBA00022692"/>
    </source>
</evidence>